<dbReference type="Pfam" id="PF13432">
    <property type="entry name" value="TPR_16"/>
    <property type="match status" value="1"/>
</dbReference>
<dbReference type="AlphaFoldDB" id="A0A1J5R7H6"/>
<dbReference type="PROSITE" id="PS50005">
    <property type="entry name" value="TPR"/>
    <property type="match status" value="1"/>
</dbReference>
<sequence length="267" mass="28826">MMQSRAMRRVYGAAAAVLLLLLSACAAPQAGTGSEPSGPDAKNARIRLELAEGYYQRGQPEVALGEVDKALDMAPGYVAAYNVKGLIQMSLGQPDQAEASFRKALDLAPDNGDTLHNYGWFLCSRARYADSFTMFERALKVQGYRSVERTELALGVCQLRAGQVAGAEATLRRGFAIDPANPALATNLALALYRQNKAKDALFYIRRVNGGTTASAQSLWLGVLIARRAGDAQDQAQWSSQLTQRFPNSQEAIAVQQGHFDDSGLLP</sequence>
<dbReference type="NCBIfam" id="TIGR02521">
    <property type="entry name" value="type_IV_pilW"/>
    <property type="match status" value="1"/>
</dbReference>
<dbReference type="GO" id="GO:0006508">
    <property type="term" value="P:proteolysis"/>
    <property type="evidence" value="ECO:0007669"/>
    <property type="project" value="UniProtKB-KW"/>
</dbReference>
<dbReference type="PROSITE" id="PS51257">
    <property type="entry name" value="PROKAR_LIPOPROTEIN"/>
    <property type="match status" value="1"/>
</dbReference>
<dbReference type="SMART" id="SM00028">
    <property type="entry name" value="TPR"/>
    <property type="match status" value="4"/>
</dbReference>
<accession>A0A1J5R7H6</accession>
<dbReference type="InterPro" id="IPR013360">
    <property type="entry name" value="Pilus_4_PilW"/>
</dbReference>
<comment type="caution">
    <text evidence="3">The sequence shown here is derived from an EMBL/GenBank/DDBJ whole genome shotgun (WGS) entry which is preliminary data.</text>
</comment>
<dbReference type="InterPro" id="IPR051012">
    <property type="entry name" value="CellSynth/LPSAsmb/PSIAsmb"/>
</dbReference>
<dbReference type="GO" id="GO:0008233">
    <property type="term" value="F:peptidase activity"/>
    <property type="evidence" value="ECO:0007669"/>
    <property type="project" value="UniProtKB-KW"/>
</dbReference>
<dbReference type="SUPFAM" id="SSF48452">
    <property type="entry name" value="TPR-like"/>
    <property type="match status" value="1"/>
</dbReference>
<name>A0A1J5R7H6_9ZZZZ</name>
<evidence type="ECO:0000256" key="1">
    <source>
        <dbReference type="ARBA" id="ARBA00022737"/>
    </source>
</evidence>
<reference evidence="3" key="1">
    <citation type="submission" date="2016-10" db="EMBL/GenBank/DDBJ databases">
        <title>Sequence of Gallionella enrichment culture.</title>
        <authorList>
            <person name="Poehlein A."/>
            <person name="Muehling M."/>
            <person name="Daniel R."/>
        </authorList>
    </citation>
    <scope>NUCLEOTIDE SEQUENCE</scope>
</reference>
<keyword evidence="3" id="KW-0378">Hydrolase</keyword>
<organism evidence="3">
    <name type="scientific">mine drainage metagenome</name>
    <dbReference type="NCBI Taxonomy" id="410659"/>
    <lineage>
        <taxon>unclassified sequences</taxon>
        <taxon>metagenomes</taxon>
        <taxon>ecological metagenomes</taxon>
    </lineage>
</organism>
<dbReference type="PANTHER" id="PTHR45586:SF1">
    <property type="entry name" value="LIPOPOLYSACCHARIDE ASSEMBLY PROTEIN B"/>
    <property type="match status" value="1"/>
</dbReference>
<keyword evidence="1" id="KW-0677">Repeat</keyword>
<dbReference type="InterPro" id="IPR011990">
    <property type="entry name" value="TPR-like_helical_dom_sf"/>
</dbReference>
<gene>
    <name evidence="3" type="primary">bepA_60</name>
    <name evidence="3" type="ORF">GALL_340780</name>
</gene>
<keyword evidence="2" id="KW-0802">TPR repeat</keyword>
<dbReference type="EMBL" id="MLJW01000645">
    <property type="protein sequence ID" value="OIQ84109.1"/>
    <property type="molecule type" value="Genomic_DNA"/>
</dbReference>
<evidence type="ECO:0000256" key="2">
    <source>
        <dbReference type="ARBA" id="ARBA00022803"/>
    </source>
</evidence>
<evidence type="ECO:0000313" key="3">
    <source>
        <dbReference type="EMBL" id="OIQ84109.1"/>
    </source>
</evidence>
<dbReference type="PANTHER" id="PTHR45586">
    <property type="entry name" value="TPR REPEAT-CONTAINING PROTEIN PA4667"/>
    <property type="match status" value="1"/>
</dbReference>
<dbReference type="InterPro" id="IPR019734">
    <property type="entry name" value="TPR_rpt"/>
</dbReference>
<dbReference type="Gene3D" id="1.25.40.10">
    <property type="entry name" value="Tetratricopeptide repeat domain"/>
    <property type="match status" value="1"/>
</dbReference>
<protein>
    <submittedName>
        <fullName evidence="3">Beta-barrel assembly-enhancing protease</fullName>
    </submittedName>
</protein>
<keyword evidence="3" id="KW-0645">Protease</keyword>
<proteinExistence type="predicted"/>